<keyword evidence="2" id="KW-1185">Reference proteome</keyword>
<reference evidence="1 2" key="1">
    <citation type="submission" date="2018-11" db="EMBL/GenBank/DDBJ databases">
        <authorList>
            <consortium name="Pathogen Informatics"/>
        </authorList>
    </citation>
    <scope>NUCLEOTIDE SEQUENCE [LARGE SCALE GENOMIC DNA]</scope>
</reference>
<proteinExistence type="predicted"/>
<protein>
    <submittedName>
        <fullName evidence="1">Uncharacterized protein</fullName>
    </submittedName>
</protein>
<evidence type="ECO:0000313" key="1">
    <source>
        <dbReference type="EMBL" id="VDM68439.1"/>
    </source>
</evidence>
<sequence length="50" mass="5719">MVRKSRQYLVRGVLSMYHRAKQAPAAHTSLALVGMMLRCWHGFENSGTDR</sequence>
<evidence type="ECO:0000313" key="2">
    <source>
        <dbReference type="Proteomes" id="UP000270094"/>
    </source>
</evidence>
<dbReference type="AlphaFoldDB" id="A0A3P7IN78"/>
<dbReference type="Proteomes" id="UP000270094">
    <property type="component" value="Unassembled WGS sequence"/>
</dbReference>
<accession>A0A3P7IN78</accession>
<name>A0A3P7IN78_STRVU</name>
<gene>
    <name evidence="1" type="ORF">SVUK_LOCUS3437</name>
</gene>
<dbReference type="EMBL" id="UYYB01008815">
    <property type="protein sequence ID" value="VDM68439.1"/>
    <property type="molecule type" value="Genomic_DNA"/>
</dbReference>
<organism evidence="1 2">
    <name type="scientific">Strongylus vulgaris</name>
    <name type="common">Blood worm</name>
    <dbReference type="NCBI Taxonomy" id="40348"/>
    <lineage>
        <taxon>Eukaryota</taxon>
        <taxon>Metazoa</taxon>
        <taxon>Ecdysozoa</taxon>
        <taxon>Nematoda</taxon>
        <taxon>Chromadorea</taxon>
        <taxon>Rhabditida</taxon>
        <taxon>Rhabditina</taxon>
        <taxon>Rhabditomorpha</taxon>
        <taxon>Strongyloidea</taxon>
        <taxon>Strongylidae</taxon>
        <taxon>Strongylus</taxon>
    </lineage>
</organism>